<dbReference type="EMBL" id="FN649751">
    <property type="protein sequence ID" value="CBJ29400.1"/>
    <property type="molecule type" value="Genomic_DNA"/>
</dbReference>
<feature type="compositionally biased region" description="Pro residues" evidence="1">
    <location>
        <begin position="55"/>
        <end position="69"/>
    </location>
</feature>
<gene>
    <name evidence="2" type="ORF">Esi_0144_0073</name>
</gene>
<protein>
    <submittedName>
        <fullName evidence="2">Uncharacterized protein</fullName>
    </submittedName>
</protein>
<feature type="compositionally biased region" description="Low complexity" evidence="1">
    <location>
        <begin position="1"/>
        <end position="12"/>
    </location>
</feature>
<accession>D7FKJ8</accession>
<feature type="region of interest" description="Disordered" evidence="1">
    <location>
        <begin position="1"/>
        <end position="185"/>
    </location>
</feature>
<feature type="compositionally biased region" description="Basic and acidic residues" evidence="1">
    <location>
        <begin position="151"/>
        <end position="166"/>
    </location>
</feature>
<sequence length="391" mass="43797">MPTTLSTTPRDTTNNRKPDHSRWVEEAPQSEVLQKPWEALPAPPEEQGDARSLLPTPPLPPQPAPPLPPGAAETPGVVSQQQHEEEEEEEEEKEGQQEQQQEQGQEQGQQEKEGKETEQQQEQQQQEGEEQQQQQQQEEKKEEQQQQQQHGEAEQQQHEEEAEKQQQRRRQQQKEEQEENDLEAQLAEDKDKLFIQSERFIRKVDGYEFKTGAKGCGYYRDDSRKKVPPISWNENIKTVCGVVDVPNIVDASVYYGFAENRMVLSFDAETPGQSDGGDARVDRYRTELVLAGGVAANKCSHDTAEDNLVLKMVKAPEHEWGSNPTPTKATEVARKIDDLLGIAAAAAAGPRETEAVARGGVQEQGPPAPGYEGSPPAQTDVLRNSLAYEIE</sequence>
<feature type="compositionally biased region" description="Basic and acidic residues" evidence="1">
    <location>
        <begin position="13"/>
        <end position="25"/>
    </location>
</feature>
<name>D7FKJ8_ECTSI</name>
<keyword evidence="3" id="KW-1185">Reference proteome</keyword>
<feature type="region of interest" description="Disordered" evidence="1">
    <location>
        <begin position="351"/>
        <end position="380"/>
    </location>
</feature>
<evidence type="ECO:0000313" key="3">
    <source>
        <dbReference type="Proteomes" id="UP000002630"/>
    </source>
</evidence>
<dbReference type="Proteomes" id="UP000002630">
    <property type="component" value="Linkage Group LG26"/>
</dbReference>
<feature type="compositionally biased region" description="Basic and acidic residues" evidence="1">
    <location>
        <begin position="109"/>
        <end position="118"/>
    </location>
</feature>
<feature type="compositionally biased region" description="Low complexity" evidence="1">
    <location>
        <begin position="120"/>
        <end position="136"/>
    </location>
</feature>
<dbReference type="Gene3D" id="2.60.40.790">
    <property type="match status" value="1"/>
</dbReference>
<dbReference type="InterPro" id="IPR008978">
    <property type="entry name" value="HSP20-like_chaperone"/>
</dbReference>
<proteinExistence type="predicted"/>
<feature type="compositionally biased region" description="Acidic residues" evidence="1">
    <location>
        <begin position="84"/>
        <end position="93"/>
    </location>
</feature>
<evidence type="ECO:0000256" key="1">
    <source>
        <dbReference type="SAM" id="MobiDB-lite"/>
    </source>
</evidence>
<dbReference type="OrthoDB" id="10465750at2759"/>
<evidence type="ECO:0000313" key="2">
    <source>
        <dbReference type="EMBL" id="CBJ29400.1"/>
    </source>
</evidence>
<dbReference type="EMBL" id="FN648026">
    <property type="protein sequence ID" value="CBJ29400.1"/>
    <property type="molecule type" value="Genomic_DNA"/>
</dbReference>
<dbReference type="InParanoid" id="D7FKJ8"/>
<organism evidence="2 3">
    <name type="scientific">Ectocarpus siliculosus</name>
    <name type="common">Brown alga</name>
    <name type="synonym">Conferva siliculosa</name>
    <dbReference type="NCBI Taxonomy" id="2880"/>
    <lineage>
        <taxon>Eukaryota</taxon>
        <taxon>Sar</taxon>
        <taxon>Stramenopiles</taxon>
        <taxon>Ochrophyta</taxon>
        <taxon>PX clade</taxon>
        <taxon>Phaeophyceae</taxon>
        <taxon>Ectocarpales</taxon>
        <taxon>Ectocarpaceae</taxon>
        <taxon>Ectocarpus</taxon>
    </lineage>
</organism>
<feature type="compositionally biased region" description="Low complexity" evidence="1">
    <location>
        <begin position="97"/>
        <end position="108"/>
    </location>
</feature>
<reference evidence="2 3" key="1">
    <citation type="journal article" date="2010" name="Nature">
        <title>The Ectocarpus genome and the independent evolution of multicellularity in brown algae.</title>
        <authorList>
            <person name="Cock J.M."/>
            <person name="Sterck L."/>
            <person name="Rouze P."/>
            <person name="Scornet D."/>
            <person name="Allen A.E."/>
            <person name="Amoutzias G."/>
            <person name="Anthouard V."/>
            <person name="Artiguenave F."/>
            <person name="Aury J.M."/>
            <person name="Badger J.H."/>
            <person name="Beszteri B."/>
            <person name="Billiau K."/>
            <person name="Bonnet E."/>
            <person name="Bothwell J.H."/>
            <person name="Bowler C."/>
            <person name="Boyen C."/>
            <person name="Brownlee C."/>
            <person name="Carrano C.J."/>
            <person name="Charrier B."/>
            <person name="Cho G.Y."/>
            <person name="Coelho S.M."/>
            <person name="Collen J."/>
            <person name="Corre E."/>
            <person name="Da Silva C."/>
            <person name="Delage L."/>
            <person name="Delaroque N."/>
            <person name="Dittami S.M."/>
            <person name="Doulbeau S."/>
            <person name="Elias M."/>
            <person name="Farnham G."/>
            <person name="Gachon C.M."/>
            <person name="Gschloessl B."/>
            <person name="Heesch S."/>
            <person name="Jabbari K."/>
            <person name="Jubin C."/>
            <person name="Kawai H."/>
            <person name="Kimura K."/>
            <person name="Kloareg B."/>
            <person name="Kupper F.C."/>
            <person name="Lang D."/>
            <person name="Le Bail A."/>
            <person name="Leblanc C."/>
            <person name="Lerouge P."/>
            <person name="Lohr M."/>
            <person name="Lopez P.J."/>
            <person name="Martens C."/>
            <person name="Maumus F."/>
            <person name="Michel G."/>
            <person name="Miranda-Saavedra D."/>
            <person name="Morales J."/>
            <person name="Moreau H."/>
            <person name="Motomura T."/>
            <person name="Nagasato C."/>
            <person name="Napoli C.A."/>
            <person name="Nelson D.R."/>
            <person name="Nyvall-Collen P."/>
            <person name="Peters A.F."/>
            <person name="Pommier C."/>
            <person name="Potin P."/>
            <person name="Poulain J."/>
            <person name="Quesneville H."/>
            <person name="Read B."/>
            <person name="Rensing S.A."/>
            <person name="Ritter A."/>
            <person name="Rousvoal S."/>
            <person name="Samanta M."/>
            <person name="Samson G."/>
            <person name="Schroeder D.C."/>
            <person name="Segurens B."/>
            <person name="Strittmatter M."/>
            <person name="Tonon T."/>
            <person name="Tregear J.W."/>
            <person name="Valentin K."/>
            <person name="von Dassow P."/>
            <person name="Yamagishi T."/>
            <person name="Van de Peer Y."/>
            <person name="Wincker P."/>
        </authorList>
    </citation>
    <scope>NUCLEOTIDE SEQUENCE [LARGE SCALE GENOMIC DNA]</scope>
    <source>
        <strain evidence="3">Ec32 / CCAP1310/4</strain>
    </source>
</reference>
<dbReference type="AlphaFoldDB" id="D7FKJ8"/>